<feature type="transmembrane region" description="Helical" evidence="1">
    <location>
        <begin position="265"/>
        <end position="286"/>
    </location>
</feature>
<evidence type="ECO:0000313" key="3">
    <source>
        <dbReference type="Proteomes" id="UP000245368"/>
    </source>
</evidence>
<feature type="transmembrane region" description="Helical" evidence="1">
    <location>
        <begin position="224"/>
        <end position="245"/>
    </location>
</feature>
<feature type="transmembrane region" description="Helical" evidence="1">
    <location>
        <begin position="80"/>
        <end position="97"/>
    </location>
</feature>
<feature type="transmembrane region" description="Helical" evidence="1">
    <location>
        <begin position="335"/>
        <end position="352"/>
    </location>
</feature>
<accession>A0A2Z3JEK4</accession>
<dbReference type="KEGG" id="dez:DKM44_09265"/>
<organism evidence="2 3">
    <name type="scientific">Deinococcus irradiatisoli</name>
    <dbReference type="NCBI Taxonomy" id="2202254"/>
    <lineage>
        <taxon>Bacteria</taxon>
        <taxon>Thermotogati</taxon>
        <taxon>Deinococcota</taxon>
        <taxon>Deinococci</taxon>
        <taxon>Deinococcales</taxon>
        <taxon>Deinococcaceae</taxon>
        <taxon>Deinococcus</taxon>
    </lineage>
</organism>
<feature type="transmembrane region" description="Helical" evidence="1">
    <location>
        <begin position="198"/>
        <end position="218"/>
    </location>
</feature>
<dbReference type="Proteomes" id="UP000245368">
    <property type="component" value="Chromosome"/>
</dbReference>
<keyword evidence="1" id="KW-0812">Transmembrane</keyword>
<dbReference type="PANTHER" id="PTHR36840">
    <property type="entry name" value="BLL5714 PROTEIN"/>
    <property type="match status" value="1"/>
</dbReference>
<feature type="transmembrane region" description="Helical" evidence="1">
    <location>
        <begin position="306"/>
        <end position="323"/>
    </location>
</feature>
<name>A0A2Z3JEK4_9DEIO</name>
<reference evidence="2 3" key="1">
    <citation type="submission" date="2018-05" db="EMBL/GenBank/DDBJ databases">
        <title>Complete Genome Sequence of Deinococcus sp. strain 17bor-2.</title>
        <authorList>
            <person name="Srinivasan S."/>
        </authorList>
    </citation>
    <scope>NUCLEOTIDE SEQUENCE [LARGE SCALE GENOMIC DNA]</scope>
    <source>
        <strain evidence="2 3">17bor-2</strain>
    </source>
</reference>
<dbReference type="AlphaFoldDB" id="A0A2Z3JEK4"/>
<keyword evidence="3" id="KW-1185">Reference proteome</keyword>
<keyword evidence="1" id="KW-0472">Membrane</keyword>
<feature type="transmembrane region" description="Helical" evidence="1">
    <location>
        <begin position="358"/>
        <end position="375"/>
    </location>
</feature>
<dbReference type="InterPro" id="IPR010640">
    <property type="entry name" value="Low_temperature_requirement_A"/>
</dbReference>
<proteinExistence type="predicted"/>
<gene>
    <name evidence="2" type="ORF">DKM44_09265</name>
</gene>
<dbReference type="PANTHER" id="PTHR36840:SF1">
    <property type="entry name" value="BLL5714 PROTEIN"/>
    <property type="match status" value="1"/>
</dbReference>
<dbReference type="EMBL" id="CP029494">
    <property type="protein sequence ID" value="AWN23395.1"/>
    <property type="molecule type" value="Genomic_DNA"/>
</dbReference>
<dbReference type="Pfam" id="PF06772">
    <property type="entry name" value="LtrA"/>
    <property type="match status" value="1"/>
</dbReference>
<dbReference type="OrthoDB" id="9798526at2"/>
<feature type="transmembrane region" description="Helical" evidence="1">
    <location>
        <begin position="163"/>
        <end position="178"/>
    </location>
</feature>
<evidence type="ECO:0000313" key="2">
    <source>
        <dbReference type="EMBL" id="AWN23395.1"/>
    </source>
</evidence>
<feature type="transmembrane region" description="Helical" evidence="1">
    <location>
        <begin position="47"/>
        <end position="68"/>
    </location>
</feature>
<feature type="transmembrane region" description="Helical" evidence="1">
    <location>
        <begin position="103"/>
        <end position="124"/>
    </location>
</feature>
<keyword evidence="1" id="KW-1133">Transmembrane helix</keyword>
<evidence type="ECO:0000256" key="1">
    <source>
        <dbReference type="SAM" id="Phobius"/>
    </source>
</evidence>
<sequence>MSAEPESKLPQQEQRATWLELFFDLVFVTAFQQLAQRFGNDASWSGFGLFALMFVAVWWAWVGNTLFAGRYGNEGQAYRWGTALQLLSMGGLALGVLGDLKDVGSFFGALFAANRFILVGMYLAQARLGEPDERELALVQARTFGVSAAVWLLSVWLPAGAQPLAWAVAIGLDAWASLRHRDKLAQQLPHPEHFPERVGLLVIIALGAIITEIVSGAGAQPLTITGQLPAAISLITTLALFKLYFDEARDLPVLLAHRDGRVGTLLIWLYTHLPLMLALTALGVGIGEGLAGESRAADQHERLTVALSLCAVFLNLAALRAVTRHALAQPLLDRSVLALLIGAAAMLGLMLAPLGTLPYQGATLGVCSLTLLVFWRDPTRRRLAELEEDVAEEKHAEHPPMP</sequence>
<dbReference type="RefSeq" id="WP_109827123.1">
    <property type="nucleotide sequence ID" value="NZ_CP029494.1"/>
</dbReference>
<protein>
    <submittedName>
        <fullName evidence="2">Low temperature requirement A</fullName>
    </submittedName>
</protein>